<evidence type="ECO:0000256" key="1">
    <source>
        <dbReference type="SAM" id="MobiDB-lite"/>
    </source>
</evidence>
<dbReference type="GO" id="GO:0004601">
    <property type="term" value="F:peroxidase activity"/>
    <property type="evidence" value="ECO:0007669"/>
    <property type="project" value="UniProtKB-KW"/>
</dbReference>
<sequence length="187" mass="19768">MPTPATPTASTTATPTPGAERDENLRRILGVVGEKFSAQPERATVRFRASGAGGDGVRSDIRIGRHELVVDEPPALAGQDAGPSPVETALAALLSCQVVTYRLWAAKLGIPLDDVSVDVEGAIDLRRFYGIDDSGRAGFGDVRLVVTLSGPAGEERYRELAAAVDEHCPVLDLFRNPTPVTVDHVTA</sequence>
<dbReference type="InterPro" id="IPR036102">
    <property type="entry name" value="OsmC/Ohrsf"/>
</dbReference>
<dbReference type="InterPro" id="IPR052924">
    <property type="entry name" value="OsmC/Ohr_hydroprdx_reductase"/>
</dbReference>
<gene>
    <name evidence="2" type="ORF">ACFQ34_18615</name>
</gene>
<dbReference type="InterPro" id="IPR015946">
    <property type="entry name" value="KH_dom-like_a/b"/>
</dbReference>
<feature type="compositionally biased region" description="Low complexity" evidence="1">
    <location>
        <begin position="1"/>
        <end position="17"/>
    </location>
</feature>
<keyword evidence="2" id="KW-0560">Oxidoreductase</keyword>
<dbReference type="RefSeq" id="WP_346091317.1">
    <property type="nucleotide sequence ID" value="NZ_BAABKS010000021.1"/>
</dbReference>
<evidence type="ECO:0000313" key="3">
    <source>
        <dbReference type="Proteomes" id="UP001597182"/>
    </source>
</evidence>
<dbReference type="Pfam" id="PF02566">
    <property type="entry name" value="OsmC"/>
    <property type="match status" value="1"/>
</dbReference>
<proteinExistence type="predicted"/>
<protein>
    <submittedName>
        <fullName evidence="2">OsmC family protein</fullName>
        <ecNumber evidence="2">1.11.1.-</ecNumber>
    </submittedName>
</protein>
<evidence type="ECO:0000313" key="2">
    <source>
        <dbReference type="EMBL" id="MFD1235306.1"/>
    </source>
</evidence>
<keyword evidence="3" id="KW-1185">Reference proteome</keyword>
<dbReference type="InterPro" id="IPR003718">
    <property type="entry name" value="OsmC/Ohr_fam"/>
</dbReference>
<organism evidence="2 3">
    <name type="scientific">Pseudonocardia benzenivorans</name>
    <dbReference type="NCBI Taxonomy" id="228005"/>
    <lineage>
        <taxon>Bacteria</taxon>
        <taxon>Bacillati</taxon>
        <taxon>Actinomycetota</taxon>
        <taxon>Actinomycetes</taxon>
        <taxon>Pseudonocardiales</taxon>
        <taxon>Pseudonocardiaceae</taxon>
        <taxon>Pseudonocardia</taxon>
    </lineage>
</organism>
<dbReference type="Proteomes" id="UP001597182">
    <property type="component" value="Unassembled WGS sequence"/>
</dbReference>
<dbReference type="EC" id="1.11.1.-" evidence="2"/>
<dbReference type="SUPFAM" id="SSF82784">
    <property type="entry name" value="OsmC-like"/>
    <property type="match status" value="1"/>
</dbReference>
<name>A0ABW3VJR3_9PSEU</name>
<dbReference type="EMBL" id="JBHTMB010000153">
    <property type="protein sequence ID" value="MFD1235306.1"/>
    <property type="molecule type" value="Genomic_DNA"/>
</dbReference>
<dbReference type="PANTHER" id="PTHR35368">
    <property type="entry name" value="HYDROPEROXIDE REDUCTASE"/>
    <property type="match status" value="1"/>
</dbReference>
<keyword evidence="2" id="KW-0575">Peroxidase</keyword>
<feature type="region of interest" description="Disordered" evidence="1">
    <location>
        <begin position="1"/>
        <end position="21"/>
    </location>
</feature>
<dbReference type="PANTHER" id="PTHR35368:SF1">
    <property type="entry name" value="HYDROPEROXIDE REDUCTASE"/>
    <property type="match status" value="1"/>
</dbReference>
<accession>A0ABW3VJR3</accession>
<reference evidence="3" key="1">
    <citation type="journal article" date="2019" name="Int. J. Syst. Evol. Microbiol.">
        <title>The Global Catalogue of Microorganisms (GCM) 10K type strain sequencing project: providing services to taxonomists for standard genome sequencing and annotation.</title>
        <authorList>
            <consortium name="The Broad Institute Genomics Platform"/>
            <consortium name="The Broad Institute Genome Sequencing Center for Infectious Disease"/>
            <person name="Wu L."/>
            <person name="Ma J."/>
        </authorList>
    </citation>
    <scope>NUCLEOTIDE SEQUENCE [LARGE SCALE GENOMIC DNA]</scope>
    <source>
        <strain evidence="3">CCUG 49018</strain>
    </source>
</reference>
<comment type="caution">
    <text evidence="2">The sequence shown here is derived from an EMBL/GenBank/DDBJ whole genome shotgun (WGS) entry which is preliminary data.</text>
</comment>
<dbReference type="Gene3D" id="3.30.300.20">
    <property type="match status" value="1"/>
</dbReference>